<feature type="transmembrane region" description="Helical" evidence="11">
    <location>
        <begin position="58"/>
        <end position="76"/>
    </location>
</feature>
<keyword evidence="14" id="KW-1185">Reference proteome</keyword>
<proteinExistence type="inferred from homology"/>
<evidence type="ECO:0000256" key="1">
    <source>
        <dbReference type="ARBA" id="ARBA00001947"/>
    </source>
</evidence>
<comment type="cofactor">
    <cofactor evidence="1">
        <name>Zn(2+)</name>
        <dbReference type="ChEBI" id="CHEBI:29105"/>
    </cofactor>
</comment>
<feature type="transmembrane region" description="Helical" evidence="11">
    <location>
        <begin position="242"/>
        <end position="260"/>
    </location>
</feature>
<comment type="similarity">
    <text evidence="3">Belongs to the peptidase M50B family.</text>
</comment>
<dbReference type="InterPro" id="IPR044838">
    <property type="entry name" value="EGY1-like"/>
</dbReference>
<dbReference type="EMBL" id="JBHFNQ010000013">
    <property type="protein sequence ID" value="MFB2875514.1"/>
    <property type="molecule type" value="Genomic_DNA"/>
</dbReference>
<dbReference type="PANTHER" id="PTHR31412:SF0">
    <property type="entry name" value="ZINC METALLOPROTEASE EGY1, CHLOROPLASTIC-RELATED"/>
    <property type="match status" value="1"/>
</dbReference>
<evidence type="ECO:0000256" key="5">
    <source>
        <dbReference type="ARBA" id="ARBA00022692"/>
    </source>
</evidence>
<evidence type="ECO:0000256" key="10">
    <source>
        <dbReference type="SAM" id="MobiDB-lite"/>
    </source>
</evidence>
<gene>
    <name evidence="13" type="ORF">ACE1CC_01335</name>
</gene>
<keyword evidence="4 13" id="KW-0645">Protease</keyword>
<evidence type="ECO:0000256" key="9">
    <source>
        <dbReference type="ARBA" id="ARBA00023136"/>
    </source>
</evidence>
<keyword evidence="7" id="KW-0809">Transit peptide</keyword>
<evidence type="ECO:0000256" key="11">
    <source>
        <dbReference type="SAM" id="Phobius"/>
    </source>
</evidence>
<feature type="domain" description="Peptidase M50" evidence="12">
    <location>
        <begin position="250"/>
        <end position="428"/>
    </location>
</feature>
<accession>A0ABV4WYC7</accession>
<dbReference type="GO" id="GO:0008233">
    <property type="term" value="F:peptidase activity"/>
    <property type="evidence" value="ECO:0007669"/>
    <property type="project" value="UniProtKB-KW"/>
</dbReference>
<feature type="transmembrane region" description="Helical" evidence="11">
    <location>
        <begin position="476"/>
        <end position="496"/>
    </location>
</feature>
<feature type="transmembrane region" description="Helical" evidence="11">
    <location>
        <begin position="342"/>
        <end position="365"/>
    </location>
</feature>
<evidence type="ECO:0000256" key="7">
    <source>
        <dbReference type="ARBA" id="ARBA00022946"/>
    </source>
</evidence>
<feature type="region of interest" description="Disordered" evidence="10">
    <location>
        <begin position="86"/>
        <end position="109"/>
    </location>
</feature>
<organism evidence="13 14">
    <name type="scientific">Floridaenema aerugineum BLCC-F46</name>
    <dbReference type="NCBI Taxonomy" id="3153654"/>
    <lineage>
        <taxon>Bacteria</taxon>
        <taxon>Bacillati</taxon>
        <taxon>Cyanobacteriota</taxon>
        <taxon>Cyanophyceae</taxon>
        <taxon>Oscillatoriophycideae</taxon>
        <taxon>Aerosakkonematales</taxon>
        <taxon>Aerosakkonemataceae</taxon>
        <taxon>Floridanema</taxon>
        <taxon>Floridanema aerugineum</taxon>
    </lineage>
</organism>
<evidence type="ECO:0000256" key="3">
    <source>
        <dbReference type="ARBA" id="ARBA00007931"/>
    </source>
</evidence>
<evidence type="ECO:0000256" key="4">
    <source>
        <dbReference type="ARBA" id="ARBA00022670"/>
    </source>
</evidence>
<comment type="subcellular location">
    <subcellularLocation>
        <location evidence="2">Membrane</location>
        <topology evidence="2">Multi-pass membrane protein</topology>
    </subcellularLocation>
</comment>
<sequence>MILILLVLLGIATYFIVKRSVAGITTTPIWLLWLVMMAPPFVWTGWILAYGRNRPMPAFLLIGVFFASLILYTYLIQKGRIQPQAKANETTNNSKTPETAKPADAEAAKVRPINKEEEAQLRDCFPWSVYYLQDLEYHPQAVICRGHLRTKSEEAYRTIRSNIEAKFGDRFFVIFQDSFTEHPFFALVPNPQAHPDVKRSNANLHRPGLALALLLITLFTTTVIGTEIAGVTVKALQSDPSLLIKGLPYSLALMTILGVHEMGHYLMAKRYKIRTTLPYFIPIPFFLGTFGAFIQMRSPVPNRKALFDVGIAGPLAGFIVTLPLLIWGLANSSVVPLPERTGILQFDALIPNFSILLAILSKLAIGSELTSKSAINLHPVAVAGYIGLIITALNLMPVGQLDGGHIVHAMFGQRKAAAIGQLARLLLLFVSLMPILFQVTLIPRDFLLWALFLFLMPVFDEPALNDVTELDNKRDLFGLLSLALLLLIILPAPRFLMQLLNL</sequence>
<evidence type="ECO:0000256" key="6">
    <source>
        <dbReference type="ARBA" id="ARBA00022801"/>
    </source>
</evidence>
<dbReference type="RefSeq" id="WP_413268675.1">
    <property type="nucleotide sequence ID" value="NZ_JBHFNQ010000013.1"/>
</dbReference>
<dbReference type="Proteomes" id="UP001576774">
    <property type="component" value="Unassembled WGS sequence"/>
</dbReference>
<keyword evidence="8 11" id="KW-1133">Transmembrane helix</keyword>
<dbReference type="InterPro" id="IPR008915">
    <property type="entry name" value="Peptidase_M50"/>
</dbReference>
<dbReference type="CDD" id="cd06160">
    <property type="entry name" value="S2P-M50_like_2"/>
    <property type="match status" value="1"/>
</dbReference>
<feature type="transmembrane region" description="Helical" evidence="11">
    <location>
        <begin position="446"/>
        <end position="464"/>
    </location>
</feature>
<protein>
    <submittedName>
        <fullName evidence="13">Site-2 protease family protein</fullName>
    </submittedName>
</protein>
<dbReference type="GO" id="GO:0006508">
    <property type="term" value="P:proteolysis"/>
    <property type="evidence" value="ECO:0007669"/>
    <property type="project" value="UniProtKB-KW"/>
</dbReference>
<evidence type="ECO:0000313" key="14">
    <source>
        <dbReference type="Proteomes" id="UP001576774"/>
    </source>
</evidence>
<reference evidence="13 14" key="1">
    <citation type="submission" date="2024-09" db="EMBL/GenBank/DDBJ databases">
        <title>Floridaenema gen nov. (Aerosakkonemataceae, Aerosakkonematales ord. nov., Cyanobacteria) from benthic tropical and subtropical fresh waters, with the description of four new species.</title>
        <authorList>
            <person name="Moretto J.A."/>
            <person name="Berthold D.E."/>
            <person name="Lefler F.W."/>
            <person name="Huang I.-S."/>
            <person name="Laughinghouse H. IV."/>
        </authorList>
    </citation>
    <scope>NUCLEOTIDE SEQUENCE [LARGE SCALE GENOMIC DNA]</scope>
    <source>
        <strain evidence="13 14">BLCC-F46</strain>
    </source>
</reference>
<feature type="compositionally biased region" description="Polar residues" evidence="10">
    <location>
        <begin position="86"/>
        <end position="97"/>
    </location>
</feature>
<keyword evidence="9 11" id="KW-0472">Membrane</keyword>
<feature type="transmembrane region" description="Helical" evidence="11">
    <location>
        <begin position="208"/>
        <end position="230"/>
    </location>
</feature>
<feature type="transmembrane region" description="Helical" evidence="11">
    <location>
        <begin position="377"/>
        <end position="396"/>
    </location>
</feature>
<dbReference type="Pfam" id="PF02163">
    <property type="entry name" value="Peptidase_M50"/>
    <property type="match status" value="1"/>
</dbReference>
<evidence type="ECO:0000259" key="12">
    <source>
        <dbReference type="Pfam" id="PF02163"/>
    </source>
</evidence>
<keyword evidence="6" id="KW-0378">Hydrolase</keyword>
<feature type="transmembrane region" description="Helical" evidence="11">
    <location>
        <begin position="29"/>
        <end position="51"/>
    </location>
</feature>
<dbReference type="PANTHER" id="PTHR31412">
    <property type="entry name" value="ZINC METALLOPROTEASE EGY1"/>
    <property type="match status" value="1"/>
</dbReference>
<comment type="caution">
    <text evidence="13">The sequence shown here is derived from an EMBL/GenBank/DDBJ whole genome shotgun (WGS) entry which is preliminary data.</text>
</comment>
<name>A0ABV4WYC7_9CYAN</name>
<evidence type="ECO:0000256" key="8">
    <source>
        <dbReference type="ARBA" id="ARBA00022989"/>
    </source>
</evidence>
<feature type="transmembrane region" description="Helical" evidence="11">
    <location>
        <begin position="416"/>
        <end position="439"/>
    </location>
</feature>
<evidence type="ECO:0000256" key="2">
    <source>
        <dbReference type="ARBA" id="ARBA00004141"/>
    </source>
</evidence>
<evidence type="ECO:0000313" key="13">
    <source>
        <dbReference type="EMBL" id="MFB2875514.1"/>
    </source>
</evidence>
<feature type="transmembrane region" description="Helical" evidence="11">
    <location>
        <begin position="306"/>
        <end position="330"/>
    </location>
</feature>
<feature type="transmembrane region" description="Helical" evidence="11">
    <location>
        <begin position="276"/>
        <end position="294"/>
    </location>
</feature>
<keyword evidence="5 11" id="KW-0812">Transmembrane</keyword>